<dbReference type="STRING" id="6239.F19B2.5.1"/>
<keyword evidence="3" id="KW-0067">ATP-binding</keyword>
<keyword evidence="1" id="KW-0547">Nucleotide-binding</keyword>
<dbReference type="HOGENOM" id="CLU_1798193_0_0_1"/>
<dbReference type="InterPro" id="IPR038718">
    <property type="entry name" value="SNF2-like_sf"/>
</dbReference>
<dbReference type="OrthoDB" id="276744at2759"/>
<dbReference type="eggNOG" id="KOG1001">
    <property type="taxonomic scope" value="Eukaryota"/>
</dbReference>
<dbReference type="PhylomeDB" id="Q9XXT0"/>
<evidence type="ECO:0000256" key="2">
    <source>
        <dbReference type="ARBA" id="ARBA00022801"/>
    </source>
</evidence>
<proteinExistence type="predicted"/>
<dbReference type="SMR" id="Q9XXT0"/>
<reference evidence="5 6" key="1">
    <citation type="journal article" date="1998" name="Science">
        <title>Genome sequence of the nematode C. elegans: a platform for investigating biology.</title>
        <authorList>
            <consortium name="The C. elegans sequencing consortium"/>
            <person name="Sulson J.E."/>
            <person name="Waterston R."/>
        </authorList>
    </citation>
    <scope>NUCLEOTIDE SEQUENCE [LARGE SCALE GENOMIC DNA]</scope>
    <source>
        <strain evidence="5 6">Bristol N2</strain>
    </source>
</reference>
<dbReference type="AGR" id="WB:WBGene00008944"/>
<sequence>MQKINDAGELAKHSVVVTTFDTIKTLMNFQTLQKISFERIIIYDAYPIDNTDTQRYKALRQLDATYRWVLTGNLLQQNLANFLKLGEYGDDQLWDTQICPILEGKQCDEKTELSKKIENLLKSVELKFPLENYREMEVGADDSQ</sequence>
<dbReference type="GO" id="GO:0005524">
    <property type="term" value="F:ATP binding"/>
    <property type="evidence" value="ECO:0007669"/>
    <property type="project" value="UniProtKB-KW"/>
</dbReference>
<dbReference type="InterPro" id="IPR050628">
    <property type="entry name" value="SNF2_RAD54_helicase_TF"/>
</dbReference>
<dbReference type="Pfam" id="PF00176">
    <property type="entry name" value="SNF2-rel_dom"/>
    <property type="match status" value="1"/>
</dbReference>
<dbReference type="EMBL" id="BX284605">
    <property type="protein sequence ID" value="CAA16269.1"/>
    <property type="molecule type" value="Genomic_DNA"/>
</dbReference>
<dbReference type="PaxDb" id="6239-F19B2.5.1"/>
<protein>
    <submittedName>
        <fullName evidence="5">SNF2 N-terminal domain-containing protein</fullName>
    </submittedName>
</protein>
<evidence type="ECO:0000256" key="3">
    <source>
        <dbReference type="ARBA" id="ARBA00022840"/>
    </source>
</evidence>
<dbReference type="InterPro" id="IPR000330">
    <property type="entry name" value="SNF2_N"/>
</dbReference>
<keyword evidence="2" id="KW-0378">Hydrolase</keyword>
<evidence type="ECO:0000313" key="7">
    <source>
        <dbReference type="WormBase" id="F19B2.5"/>
    </source>
</evidence>
<dbReference type="Proteomes" id="UP000001940">
    <property type="component" value="Chromosome V"/>
</dbReference>
<dbReference type="WormBase" id="F19B2.5">
    <property type="protein sequence ID" value="CE20697"/>
    <property type="gene ID" value="WBGene00008944"/>
</dbReference>
<dbReference type="InParanoid" id="Q9XXT0"/>
<dbReference type="Bgee" id="WBGene00008944">
    <property type="expression patterns" value="Expressed in larva and 3 other cell types or tissues"/>
</dbReference>
<name>Q9XXT0_CAEEL</name>
<evidence type="ECO:0000259" key="4">
    <source>
        <dbReference type="Pfam" id="PF00176"/>
    </source>
</evidence>
<accession>Q9XXT0</accession>
<dbReference type="Gene3D" id="3.40.50.10810">
    <property type="entry name" value="Tandem AAA-ATPase domain"/>
    <property type="match status" value="1"/>
</dbReference>
<organism evidence="5 6">
    <name type="scientific">Caenorhabditis elegans</name>
    <dbReference type="NCBI Taxonomy" id="6239"/>
    <lineage>
        <taxon>Eukaryota</taxon>
        <taxon>Metazoa</taxon>
        <taxon>Ecdysozoa</taxon>
        <taxon>Nematoda</taxon>
        <taxon>Chromadorea</taxon>
        <taxon>Rhabditida</taxon>
        <taxon>Rhabditina</taxon>
        <taxon>Rhabditomorpha</taxon>
        <taxon>Rhabditoidea</taxon>
        <taxon>Rhabditidae</taxon>
        <taxon>Peloderinae</taxon>
        <taxon>Caenorhabditis</taxon>
    </lineage>
</organism>
<dbReference type="GO" id="GO:0016787">
    <property type="term" value="F:hydrolase activity"/>
    <property type="evidence" value="ECO:0007669"/>
    <property type="project" value="UniProtKB-KW"/>
</dbReference>
<dbReference type="UCSC" id="F19B2.5">
    <property type="organism name" value="c. elegans"/>
</dbReference>
<keyword evidence="6" id="KW-1185">Reference proteome</keyword>
<feature type="domain" description="SNF2 N-terminal" evidence="4">
    <location>
        <begin position="4"/>
        <end position="124"/>
    </location>
</feature>
<gene>
    <name evidence="5" type="ORF">CELE_F19B2.5</name>
    <name evidence="5 7" type="ORF">F19B2.5</name>
</gene>
<evidence type="ECO:0000313" key="5">
    <source>
        <dbReference type="EMBL" id="CAA16269.1"/>
    </source>
</evidence>
<evidence type="ECO:0000313" key="6">
    <source>
        <dbReference type="Proteomes" id="UP000001940"/>
    </source>
</evidence>
<evidence type="ECO:0000256" key="1">
    <source>
        <dbReference type="ARBA" id="ARBA00022741"/>
    </source>
</evidence>
<dbReference type="PANTHER" id="PTHR45626">
    <property type="entry name" value="TRANSCRIPTION TERMINATION FACTOR 2-RELATED"/>
    <property type="match status" value="1"/>
</dbReference>
<dbReference type="SUPFAM" id="SSF52540">
    <property type="entry name" value="P-loop containing nucleoside triphosphate hydrolases"/>
    <property type="match status" value="1"/>
</dbReference>
<dbReference type="InterPro" id="IPR027417">
    <property type="entry name" value="P-loop_NTPase"/>
</dbReference>
<dbReference type="AlphaFoldDB" id="Q9XXT0"/>
<dbReference type="PIR" id="T21100">
    <property type="entry name" value="T21100"/>
</dbReference>